<evidence type="ECO:0000256" key="5">
    <source>
        <dbReference type="ARBA" id="ARBA00023204"/>
    </source>
</evidence>
<evidence type="ECO:0000256" key="3">
    <source>
        <dbReference type="ARBA" id="ARBA00022763"/>
    </source>
</evidence>
<dbReference type="KEGG" id="rsu:NHU_00624"/>
<protein>
    <recommendedName>
        <fullName evidence="6">Very short patch repair endonuclease</fullName>
        <ecNumber evidence="6">3.1.-.-</ecNumber>
    </recommendedName>
</protein>
<dbReference type="Proteomes" id="UP000064912">
    <property type="component" value="Chromosome"/>
</dbReference>
<evidence type="ECO:0000256" key="4">
    <source>
        <dbReference type="ARBA" id="ARBA00022801"/>
    </source>
</evidence>
<dbReference type="PATRIC" id="fig|35806.4.peg.640"/>
<dbReference type="GO" id="GO:0006298">
    <property type="term" value="P:mismatch repair"/>
    <property type="evidence" value="ECO:0007669"/>
    <property type="project" value="UniProtKB-UniRule"/>
</dbReference>
<dbReference type="CDD" id="cd00221">
    <property type="entry name" value="Vsr"/>
    <property type="match status" value="1"/>
</dbReference>
<evidence type="ECO:0000256" key="1">
    <source>
        <dbReference type="ARBA" id="ARBA00022722"/>
    </source>
</evidence>
<dbReference type="Gene3D" id="3.40.960.10">
    <property type="entry name" value="VSR Endonuclease"/>
    <property type="match status" value="1"/>
</dbReference>
<keyword evidence="3 6" id="KW-0227">DNA damage</keyword>
<comment type="function">
    <text evidence="6">May nick specific sequences that contain T:G mispairs resulting from m5C-deamination.</text>
</comment>
<accession>A0A0D6AY13</accession>
<dbReference type="AlphaFoldDB" id="A0A0D6AY13"/>
<keyword evidence="4 6" id="KW-0378">Hydrolase</keyword>
<sequence length="135" mass="15707">MDTRLPEQRRRIMQAVKSKDTGPELCVRRLLHGMGYRFRLHRKDLPGTPDIVLPRHLKAIFVHGCFWHAHGCSKGRPPKSNLDYWLPKLEQNVYLDRTNMEQLDALGWKALVVWQCETKNLEALSAKLRSFVDGC</sequence>
<dbReference type="SUPFAM" id="SSF52980">
    <property type="entry name" value="Restriction endonuclease-like"/>
    <property type="match status" value="1"/>
</dbReference>
<evidence type="ECO:0000313" key="8">
    <source>
        <dbReference type="Proteomes" id="UP000064912"/>
    </source>
</evidence>
<comment type="similarity">
    <text evidence="6">Belongs to the vsr family.</text>
</comment>
<dbReference type="EMBL" id="AP014800">
    <property type="protein sequence ID" value="BAQ67793.1"/>
    <property type="molecule type" value="Genomic_DNA"/>
</dbReference>
<name>A0A0D6AY13_RHOSU</name>
<dbReference type="REBASE" id="106866">
    <property type="entry name" value="V.Rsu2351ORF623P"/>
</dbReference>
<dbReference type="PIRSF" id="PIRSF018267">
    <property type="entry name" value="VSR_endonuc"/>
    <property type="match status" value="1"/>
</dbReference>
<gene>
    <name evidence="7" type="ORF">NHU_00624</name>
</gene>
<evidence type="ECO:0000256" key="6">
    <source>
        <dbReference type="PIRNR" id="PIRNR018267"/>
    </source>
</evidence>
<dbReference type="EC" id="3.1.-.-" evidence="6"/>
<organism evidence="7 8">
    <name type="scientific">Rhodovulum sulfidophilum</name>
    <name type="common">Rhodobacter sulfidophilus</name>
    <dbReference type="NCBI Taxonomy" id="35806"/>
    <lineage>
        <taxon>Bacteria</taxon>
        <taxon>Pseudomonadati</taxon>
        <taxon>Pseudomonadota</taxon>
        <taxon>Alphaproteobacteria</taxon>
        <taxon>Rhodobacterales</taxon>
        <taxon>Paracoccaceae</taxon>
        <taxon>Rhodovulum</taxon>
    </lineage>
</organism>
<dbReference type="GO" id="GO:0016787">
    <property type="term" value="F:hydrolase activity"/>
    <property type="evidence" value="ECO:0007669"/>
    <property type="project" value="UniProtKB-KW"/>
</dbReference>
<keyword evidence="1 6" id="KW-0540">Nuclease</keyword>
<dbReference type="InterPro" id="IPR011335">
    <property type="entry name" value="Restrct_endonuc-II-like"/>
</dbReference>
<evidence type="ECO:0000256" key="2">
    <source>
        <dbReference type="ARBA" id="ARBA00022759"/>
    </source>
</evidence>
<proteinExistence type="inferred from homology"/>
<dbReference type="Pfam" id="PF03852">
    <property type="entry name" value="Vsr"/>
    <property type="match status" value="1"/>
</dbReference>
<keyword evidence="2 6" id="KW-0255">Endonuclease</keyword>
<dbReference type="GO" id="GO:0004519">
    <property type="term" value="F:endonuclease activity"/>
    <property type="evidence" value="ECO:0007669"/>
    <property type="project" value="UniProtKB-KW"/>
</dbReference>
<keyword evidence="5 6" id="KW-0234">DNA repair</keyword>
<dbReference type="InterPro" id="IPR004603">
    <property type="entry name" value="DNA_mismatch_endonuc_vsr"/>
</dbReference>
<evidence type="ECO:0000313" key="7">
    <source>
        <dbReference type="EMBL" id="BAQ67793.1"/>
    </source>
</evidence>
<dbReference type="NCBIfam" id="TIGR00632">
    <property type="entry name" value="vsr"/>
    <property type="match status" value="1"/>
</dbReference>
<reference evidence="7 8" key="1">
    <citation type="submission" date="2015-02" db="EMBL/GenBank/DDBJ databases">
        <title>Genome sequene of Rhodovulum sulfidophilum DSM 2351.</title>
        <authorList>
            <person name="Nagao N."/>
        </authorList>
    </citation>
    <scope>NUCLEOTIDE SEQUENCE [LARGE SCALE GENOMIC DNA]</scope>
    <source>
        <strain evidence="7 8">DSM 2351</strain>
    </source>
</reference>